<organism evidence="2 3">
    <name type="scientific">Xanthomonas axonopodis pv. melhusii</name>
    <dbReference type="NCBI Taxonomy" id="487834"/>
    <lineage>
        <taxon>Bacteria</taxon>
        <taxon>Pseudomonadati</taxon>
        <taxon>Pseudomonadota</taxon>
        <taxon>Gammaproteobacteria</taxon>
        <taxon>Lysobacterales</taxon>
        <taxon>Lysobacteraceae</taxon>
        <taxon>Xanthomonas</taxon>
    </lineage>
</organism>
<dbReference type="EMBL" id="LOJW01000043">
    <property type="protein sequence ID" value="OOW67282.1"/>
    <property type="molecule type" value="Genomic_DNA"/>
</dbReference>
<feature type="region of interest" description="Disordered" evidence="1">
    <location>
        <begin position="37"/>
        <end position="59"/>
    </location>
</feature>
<comment type="caution">
    <text evidence="2">The sequence shown here is derived from an EMBL/GenBank/DDBJ whole genome shotgun (WGS) entry which is preliminary data.</text>
</comment>
<accession>A0A1T1NVV5</accession>
<dbReference type="AlphaFoldDB" id="A0A1T1NVV5"/>
<gene>
    <name evidence="2" type="ORF">Xmlh_17885</name>
</gene>
<evidence type="ECO:0000313" key="3">
    <source>
        <dbReference type="Proteomes" id="UP000190559"/>
    </source>
</evidence>
<evidence type="ECO:0000313" key="2">
    <source>
        <dbReference type="EMBL" id="OOW67282.1"/>
    </source>
</evidence>
<dbReference type="Proteomes" id="UP000190559">
    <property type="component" value="Unassembled WGS sequence"/>
</dbReference>
<reference evidence="2 3" key="1">
    <citation type="submission" date="2015-12" db="EMBL/GenBank/DDBJ databases">
        <authorList>
            <person name="Shamseldin A."/>
            <person name="Moawad H."/>
            <person name="Abd El-Rahim W.M."/>
            <person name="Sadowsky M.J."/>
        </authorList>
    </citation>
    <scope>NUCLEOTIDE SEQUENCE [LARGE SCALE GENOMIC DNA]</scope>
    <source>
        <strain evidence="2 3">LMG9050</strain>
    </source>
</reference>
<evidence type="ECO:0000256" key="1">
    <source>
        <dbReference type="SAM" id="MobiDB-lite"/>
    </source>
</evidence>
<protein>
    <submittedName>
        <fullName evidence="2">Uncharacterized protein</fullName>
    </submittedName>
</protein>
<name>A0A1T1NVV5_9XANT</name>
<proteinExistence type="predicted"/>
<sequence>MPLLRSAWRQQGRIIGVGCGAVHIFDAQHSRCGNTTRSAFAGNTKRGRAMGASHAQTVA</sequence>